<reference evidence="6 7" key="1">
    <citation type="submission" date="2018-03" db="EMBL/GenBank/DDBJ databases">
        <title>Genomic Encyclopedia of Archaeal and Bacterial Type Strains, Phase II (KMG-II): from individual species to whole genera.</title>
        <authorList>
            <person name="Goeker M."/>
        </authorList>
    </citation>
    <scope>NUCLEOTIDE SEQUENCE [LARGE SCALE GENOMIC DNA]</scope>
    <source>
        <strain evidence="6 7">DSM 28229</strain>
    </source>
</reference>
<evidence type="ECO:0000313" key="6">
    <source>
        <dbReference type="EMBL" id="PWJ41788.1"/>
    </source>
</evidence>
<sequence length="300" mass="34441">MNFTFHQLQIFLEVVKERSITKAAEKMHMTQPALSIQLKNFQMQFDIPLTEVMGKKLYVTDFGNSIAEIAEKIIEQADDIRYKSKEYSDLLAGKLRISCASTGKYVIPYFMSGFLEDYPGVDLVLDVSNKSTVVQSLQKNEIDFALVSVVPNKMDINEEILLENKLYLVGSPLHHEQGQRLIYREDGSATRKAMDEYFKGESKRRKMMLTSNEAVKQAIIAGLGQSILPLIGIKNELSNKELEIIPTEGLPMVTNWRLIWLKNKKLSPVAEAFLNFIHNKKYDIIQESFQWYLKFTDKSL</sequence>
<dbReference type="AlphaFoldDB" id="A0A315ZAB9"/>
<gene>
    <name evidence="6" type="ORF">BC781_10338</name>
</gene>
<dbReference type="Gene3D" id="1.10.10.10">
    <property type="entry name" value="Winged helix-like DNA-binding domain superfamily/Winged helix DNA-binding domain"/>
    <property type="match status" value="1"/>
</dbReference>
<evidence type="ECO:0000256" key="4">
    <source>
        <dbReference type="ARBA" id="ARBA00023163"/>
    </source>
</evidence>
<dbReference type="InterPro" id="IPR036388">
    <property type="entry name" value="WH-like_DNA-bd_sf"/>
</dbReference>
<evidence type="ECO:0000313" key="7">
    <source>
        <dbReference type="Proteomes" id="UP000245535"/>
    </source>
</evidence>
<keyword evidence="3 6" id="KW-0238">DNA-binding</keyword>
<dbReference type="OrthoDB" id="9785745at2"/>
<protein>
    <submittedName>
        <fullName evidence="6">DNA-binding transcriptional LysR family regulator</fullName>
    </submittedName>
</protein>
<dbReference type="InterPro" id="IPR000847">
    <property type="entry name" value="LysR_HTH_N"/>
</dbReference>
<feature type="domain" description="HTH lysR-type" evidence="5">
    <location>
        <begin position="3"/>
        <end position="60"/>
    </location>
</feature>
<dbReference type="SUPFAM" id="SSF46785">
    <property type="entry name" value="Winged helix' DNA-binding domain"/>
    <property type="match status" value="1"/>
</dbReference>
<dbReference type="GO" id="GO:0000976">
    <property type="term" value="F:transcription cis-regulatory region binding"/>
    <property type="evidence" value="ECO:0007669"/>
    <property type="project" value="TreeGrafter"/>
</dbReference>
<comment type="caution">
    <text evidence="6">The sequence shown here is derived from an EMBL/GenBank/DDBJ whole genome shotgun (WGS) entry which is preliminary data.</text>
</comment>
<comment type="similarity">
    <text evidence="1">Belongs to the LysR transcriptional regulatory family.</text>
</comment>
<organism evidence="6 7">
    <name type="scientific">Sediminitomix flava</name>
    <dbReference type="NCBI Taxonomy" id="379075"/>
    <lineage>
        <taxon>Bacteria</taxon>
        <taxon>Pseudomonadati</taxon>
        <taxon>Bacteroidota</taxon>
        <taxon>Cytophagia</taxon>
        <taxon>Cytophagales</taxon>
        <taxon>Flammeovirgaceae</taxon>
        <taxon>Sediminitomix</taxon>
    </lineage>
</organism>
<dbReference type="Gene3D" id="3.40.190.290">
    <property type="match status" value="1"/>
</dbReference>
<keyword evidence="2" id="KW-0805">Transcription regulation</keyword>
<keyword evidence="7" id="KW-1185">Reference proteome</keyword>
<accession>A0A315ZAB9</accession>
<dbReference type="PANTHER" id="PTHR30126:SF5">
    <property type="entry name" value="HTH-TYPE TRANSCRIPTIONAL ACTIVATOR CMPR"/>
    <property type="match status" value="1"/>
</dbReference>
<name>A0A315ZAB9_SEDFL</name>
<dbReference type="PROSITE" id="PS50931">
    <property type="entry name" value="HTH_LYSR"/>
    <property type="match status" value="1"/>
</dbReference>
<dbReference type="GO" id="GO:0003700">
    <property type="term" value="F:DNA-binding transcription factor activity"/>
    <property type="evidence" value="ECO:0007669"/>
    <property type="project" value="InterPro"/>
</dbReference>
<proteinExistence type="inferred from homology"/>
<dbReference type="InterPro" id="IPR005119">
    <property type="entry name" value="LysR_subst-bd"/>
</dbReference>
<keyword evidence="4" id="KW-0804">Transcription</keyword>
<evidence type="ECO:0000256" key="1">
    <source>
        <dbReference type="ARBA" id="ARBA00009437"/>
    </source>
</evidence>
<evidence type="ECO:0000259" key="5">
    <source>
        <dbReference type="PROSITE" id="PS50931"/>
    </source>
</evidence>
<dbReference type="RefSeq" id="WP_109618117.1">
    <property type="nucleotide sequence ID" value="NZ_QGDO01000003.1"/>
</dbReference>
<evidence type="ECO:0000256" key="2">
    <source>
        <dbReference type="ARBA" id="ARBA00023015"/>
    </source>
</evidence>
<dbReference type="EMBL" id="QGDO01000003">
    <property type="protein sequence ID" value="PWJ41788.1"/>
    <property type="molecule type" value="Genomic_DNA"/>
</dbReference>
<dbReference type="SUPFAM" id="SSF53850">
    <property type="entry name" value="Periplasmic binding protein-like II"/>
    <property type="match status" value="1"/>
</dbReference>
<dbReference type="Pfam" id="PF00126">
    <property type="entry name" value="HTH_1"/>
    <property type="match status" value="1"/>
</dbReference>
<dbReference type="PANTHER" id="PTHR30126">
    <property type="entry name" value="HTH-TYPE TRANSCRIPTIONAL REGULATOR"/>
    <property type="match status" value="1"/>
</dbReference>
<evidence type="ECO:0000256" key="3">
    <source>
        <dbReference type="ARBA" id="ARBA00023125"/>
    </source>
</evidence>
<dbReference type="Pfam" id="PF03466">
    <property type="entry name" value="LysR_substrate"/>
    <property type="match status" value="1"/>
</dbReference>
<dbReference type="InterPro" id="IPR036390">
    <property type="entry name" value="WH_DNA-bd_sf"/>
</dbReference>
<dbReference type="Proteomes" id="UP000245535">
    <property type="component" value="Unassembled WGS sequence"/>
</dbReference>